<gene>
    <name evidence="2" type="ORF">XBI1_1120017</name>
</gene>
<name>A0A077QBU4_XENBV</name>
<dbReference type="PROSITE" id="PS50075">
    <property type="entry name" value="CARRIER"/>
    <property type="match status" value="1"/>
</dbReference>
<dbReference type="InterPro" id="IPR009081">
    <property type="entry name" value="PP-bd_ACP"/>
</dbReference>
<evidence type="ECO:0000313" key="3">
    <source>
        <dbReference type="Proteomes" id="UP000028480"/>
    </source>
</evidence>
<dbReference type="RefSeq" id="WP_051874979.1">
    <property type="nucleotide sequence ID" value="NZ_CAWLWA010000081.1"/>
</dbReference>
<comment type="caution">
    <text evidence="2">The sequence shown here is derived from an EMBL/GenBank/DDBJ whole genome shotgun (WGS) entry which is preliminary data.</text>
</comment>
<protein>
    <recommendedName>
        <fullName evidence="1">Carrier domain-containing protein</fullName>
    </recommendedName>
</protein>
<dbReference type="HOGENOM" id="CLU_170154_1_0_6"/>
<dbReference type="Proteomes" id="UP000028480">
    <property type="component" value="Unassembled WGS sequence"/>
</dbReference>
<evidence type="ECO:0000259" key="1">
    <source>
        <dbReference type="PROSITE" id="PS50075"/>
    </source>
</evidence>
<accession>A0A077QBU4</accession>
<reference evidence="2" key="1">
    <citation type="submission" date="2013-07" db="EMBL/GenBank/DDBJ databases">
        <title>Sub-species coevolution in mutualistic symbiosis.</title>
        <authorList>
            <person name="Murfin K."/>
            <person name="Klassen J."/>
            <person name="Lee M."/>
            <person name="Forst S."/>
            <person name="Stock P."/>
            <person name="Goodrich-Blair H."/>
        </authorList>
    </citation>
    <scope>NUCLEOTIDE SEQUENCE [LARGE SCALE GENOMIC DNA]</scope>
    <source>
        <strain evidence="2">Intermedium</strain>
    </source>
</reference>
<organism evidence="2 3">
    <name type="scientific">Xenorhabdus bovienii str. Intermedium</name>
    <dbReference type="NCBI Taxonomy" id="1379677"/>
    <lineage>
        <taxon>Bacteria</taxon>
        <taxon>Pseudomonadati</taxon>
        <taxon>Pseudomonadota</taxon>
        <taxon>Gammaproteobacteria</taxon>
        <taxon>Enterobacterales</taxon>
        <taxon>Morganellaceae</taxon>
        <taxon>Xenorhabdus</taxon>
    </lineage>
</organism>
<dbReference type="Gene3D" id="1.10.1200.10">
    <property type="entry name" value="ACP-like"/>
    <property type="match status" value="1"/>
</dbReference>
<dbReference type="EMBL" id="CBTB010000016">
    <property type="protein sequence ID" value="CDH30869.1"/>
    <property type="molecule type" value="Genomic_DNA"/>
</dbReference>
<dbReference type="InterPro" id="IPR036736">
    <property type="entry name" value="ACP-like_sf"/>
</dbReference>
<proteinExistence type="predicted"/>
<evidence type="ECO:0000313" key="2">
    <source>
        <dbReference type="EMBL" id="CDH30869.1"/>
    </source>
</evidence>
<feature type="domain" description="Carrier" evidence="1">
    <location>
        <begin position="6"/>
        <end position="94"/>
    </location>
</feature>
<sequence>MKSQLRILLTETIQCQNPYLDMPVDLSQGDDSELYSDTGQLDSLSLVTIIADIEQRLFTLLGIKVHLANEQDLSVENSPFNTFGHMVSFIEEKVREAMEKTSM</sequence>
<dbReference type="AlphaFoldDB" id="A0A077QBU4"/>